<dbReference type="RefSeq" id="WP_113029050.1">
    <property type="nucleotide sequence ID" value="NZ_QMFB01000001.1"/>
</dbReference>
<accession>A0A329MSJ5</accession>
<proteinExistence type="predicted"/>
<name>A0A329MSJ5_9BACL</name>
<evidence type="ECO:0000313" key="2">
    <source>
        <dbReference type="Proteomes" id="UP000250369"/>
    </source>
</evidence>
<gene>
    <name evidence="1" type="ORF">DQG23_01690</name>
</gene>
<protein>
    <submittedName>
        <fullName evidence="1">Uncharacterized protein</fullName>
    </submittedName>
</protein>
<dbReference type="EMBL" id="QMFB01000001">
    <property type="protein sequence ID" value="RAV22941.1"/>
    <property type="molecule type" value="Genomic_DNA"/>
</dbReference>
<organism evidence="1 2">
    <name type="scientific">Paenibacillus contaminans</name>
    <dbReference type="NCBI Taxonomy" id="450362"/>
    <lineage>
        <taxon>Bacteria</taxon>
        <taxon>Bacillati</taxon>
        <taxon>Bacillota</taxon>
        <taxon>Bacilli</taxon>
        <taxon>Bacillales</taxon>
        <taxon>Paenibacillaceae</taxon>
        <taxon>Paenibacillus</taxon>
    </lineage>
</organism>
<dbReference type="OrthoDB" id="2547144at2"/>
<keyword evidence="2" id="KW-1185">Reference proteome</keyword>
<dbReference type="Proteomes" id="UP000250369">
    <property type="component" value="Unassembled WGS sequence"/>
</dbReference>
<sequence length="321" mass="35947">MIVREVRPDDDFSLIGSLLEKTVKRFHKEIGLHTQYSEDSAFLERMLFANSEPRPSAKGFVAVQDDSIKAFICVNLSGKYKNGYVTAGMEEGYEACIPELVECCVNAVRENGGSAVHKFVALVPGQIRNSSITFWERFGFVSNPYFHAHIQLDVESWTMPGQLDTEGIAPAEDMELSDILRSLIEDREDELAAVFQSGFPDKTPEHVILIMRSGQEREIAGISYYRVAAFRDIQPDGHVVNGLGAWNVGFHFRSSVPLSRQEKGRFIRVVIASMKQLQVVSASSQVSSRDFDAFVELLAQGFQFQNPQSISPMTVRLTRSI</sequence>
<reference evidence="1 2" key="1">
    <citation type="journal article" date="2009" name="Int. J. Syst. Evol. Microbiol.">
        <title>Paenibacillus contaminans sp. nov., isolated from a contaminated laboratory plate.</title>
        <authorList>
            <person name="Chou J.H."/>
            <person name="Lee J.H."/>
            <person name="Lin M.C."/>
            <person name="Chang P.S."/>
            <person name="Arun A.B."/>
            <person name="Young C.C."/>
            <person name="Chen W.M."/>
        </authorList>
    </citation>
    <scope>NUCLEOTIDE SEQUENCE [LARGE SCALE GENOMIC DNA]</scope>
    <source>
        <strain evidence="1 2">CKOBP-6</strain>
    </source>
</reference>
<dbReference type="AlphaFoldDB" id="A0A329MSJ5"/>
<comment type="caution">
    <text evidence="1">The sequence shown here is derived from an EMBL/GenBank/DDBJ whole genome shotgun (WGS) entry which is preliminary data.</text>
</comment>
<evidence type="ECO:0000313" key="1">
    <source>
        <dbReference type="EMBL" id="RAV22941.1"/>
    </source>
</evidence>